<evidence type="ECO:0000256" key="2">
    <source>
        <dbReference type="ARBA" id="ARBA00022676"/>
    </source>
</evidence>
<dbReference type="GO" id="GO:0008107">
    <property type="term" value="F:galactoside 2-alpha-L-fucosyltransferase activity"/>
    <property type="evidence" value="ECO:0007669"/>
    <property type="project" value="InterPro"/>
</dbReference>
<comment type="function">
    <text evidence="7">May be involved in cell wall biosynthesis.</text>
</comment>
<dbReference type="PANTHER" id="PTHR31889">
    <property type="entry name" value="FUCOSYLTRANSFERASE 2-RELATED"/>
    <property type="match status" value="1"/>
</dbReference>
<keyword evidence="9" id="KW-1185">Reference proteome</keyword>
<dbReference type="Proteomes" id="UP001151287">
    <property type="component" value="Unassembled WGS sequence"/>
</dbReference>
<evidence type="ECO:0000256" key="4">
    <source>
        <dbReference type="ARBA" id="ARBA00023034"/>
    </source>
</evidence>
<dbReference type="GO" id="GO:0071555">
    <property type="term" value="P:cell wall organization"/>
    <property type="evidence" value="ECO:0007669"/>
    <property type="project" value="UniProtKB-UniRule"/>
</dbReference>
<comment type="similarity">
    <text evidence="1 7">Belongs to the glycosyltransferase 37 family.</text>
</comment>
<dbReference type="InterPro" id="IPR004938">
    <property type="entry name" value="XG_FTase"/>
</dbReference>
<keyword evidence="5" id="KW-0325">Glycoprotein</keyword>
<keyword evidence="6 7" id="KW-0961">Cell wall biogenesis/degradation</keyword>
<dbReference type="GO" id="GO:0032580">
    <property type="term" value="C:Golgi cisterna membrane"/>
    <property type="evidence" value="ECO:0007669"/>
    <property type="project" value="UniProtKB-SubCell"/>
</dbReference>
<dbReference type="Pfam" id="PF03254">
    <property type="entry name" value="XG_FTase"/>
    <property type="match status" value="1"/>
</dbReference>
<evidence type="ECO:0000256" key="7">
    <source>
        <dbReference type="RuleBase" id="RU367004"/>
    </source>
</evidence>
<keyword evidence="2 7" id="KW-0328">Glycosyltransferase</keyword>
<keyword evidence="3 7" id="KW-0808">Transferase</keyword>
<comment type="subcellular location">
    <subcellularLocation>
        <location evidence="7">Golgi apparatus</location>
        <location evidence="7">Golgi stack membrane</location>
        <topology evidence="7">Single-pass type II membrane protein</topology>
    </subcellularLocation>
</comment>
<accession>A0A9Q0CKI8</accession>
<dbReference type="GO" id="GO:0009969">
    <property type="term" value="P:xyloglucan biosynthetic process"/>
    <property type="evidence" value="ECO:0007669"/>
    <property type="project" value="TreeGrafter"/>
</dbReference>
<proteinExistence type="inferred from homology"/>
<sequence length="538" mass="61123">MKWKSNSFASRPLLFLLALLIVLLLVLTTLRDRPTPLTVGLPGVRVTVGGSTQPTAAAAIPNDKLLGGLLSPDFDEESCLSRYQAMLYRKASTHVLSSYLILKIRKYEALHKKCAPNTPLFQKSVEQLKTNHSTDQLECNYVVWIPREGIGNRMLTLAATFLYALLTNRVMLIHQSEDMVDLLCEPFPGTTWYLPSNFPIQGLEGHNKHSQNSYGYLVEKNLINTDHKAPPSSLPSSLYVHLGHDIREDHLHARFFCNDDQEVISKINWILLRADVYTVPGLFIIPKYDEELARMFPLKETVFHHLGRYLLHPSNTVWGMIMRYHKSYLAKAKERIGIQVRIFSWAPISVENVYEQVMRCTQQELILPGVNLNQSQISPSTSTESITKTVLLVSLYGEVYERLYNLYFVHPTTTGEMISVYQPTHEERQQTEKQFHNYKAMAEIWLLSFSDVFLTSAGSTFGYVSYSLAGVKPWFLQSSKDRNIPNPPCRRGATIDPCYHGPPNFNCKTGSTGDTGNIVRHVRPCDDFSYAPAVKLFD</sequence>
<evidence type="ECO:0000313" key="8">
    <source>
        <dbReference type="EMBL" id="KAJ1695603.1"/>
    </source>
</evidence>
<dbReference type="Gene3D" id="3.40.50.11340">
    <property type="match status" value="1"/>
</dbReference>
<evidence type="ECO:0000256" key="6">
    <source>
        <dbReference type="ARBA" id="ARBA00023316"/>
    </source>
</evidence>
<name>A0A9Q0CKI8_9POAL</name>
<gene>
    <name evidence="8" type="ORF">LUZ63_012301</name>
</gene>
<dbReference type="FunFam" id="3.40.50.11340:FF:000005">
    <property type="entry name" value="Galactoside 2-alpha-L-fucosyltransferase"/>
    <property type="match status" value="1"/>
</dbReference>
<dbReference type="EC" id="2.4.1.-" evidence="7"/>
<evidence type="ECO:0000313" key="9">
    <source>
        <dbReference type="Proteomes" id="UP001151287"/>
    </source>
</evidence>
<evidence type="ECO:0000256" key="3">
    <source>
        <dbReference type="ARBA" id="ARBA00022679"/>
    </source>
</evidence>
<dbReference type="GO" id="GO:0042546">
    <property type="term" value="P:cell wall biogenesis"/>
    <property type="evidence" value="ECO:0007669"/>
    <property type="project" value="InterPro"/>
</dbReference>
<evidence type="ECO:0000256" key="1">
    <source>
        <dbReference type="ARBA" id="ARBA00010481"/>
    </source>
</evidence>
<dbReference type="OrthoDB" id="428346at2759"/>
<keyword evidence="4 7" id="KW-0333">Golgi apparatus</keyword>
<organism evidence="8 9">
    <name type="scientific">Rhynchospora breviuscula</name>
    <dbReference type="NCBI Taxonomy" id="2022672"/>
    <lineage>
        <taxon>Eukaryota</taxon>
        <taxon>Viridiplantae</taxon>
        <taxon>Streptophyta</taxon>
        <taxon>Embryophyta</taxon>
        <taxon>Tracheophyta</taxon>
        <taxon>Spermatophyta</taxon>
        <taxon>Magnoliopsida</taxon>
        <taxon>Liliopsida</taxon>
        <taxon>Poales</taxon>
        <taxon>Cyperaceae</taxon>
        <taxon>Cyperoideae</taxon>
        <taxon>Rhynchosporeae</taxon>
        <taxon>Rhynchospora</taxon>
    </lineage>
</organism>
<evidence type="ECO:0000256" key="5">
    <source>
        <dbReference type="ARBA" id="ARBA00023180"/>
    </source>
</evidence>
<protein>
    <recommendedName>
        <fullName evidence="7">Fucosyltransferase</fullName>
        <ecNumber evidence="7">2.4.1.-</ecNumber>
    </recommendedName>
</protein>
<comment type="caution">
    <text evidence="8">The sequence shown here is derived from an EMBL/GenBank/DDBJ whole genome shotgun (WGS) entry which is preliminary data.</text>
</comment>
<dbReference type="AlphaFoldDB" id="A0A9Q0CKI8"/>
<dbReference type="EMBL" id="JAMQYH010000003">
    <property type="protein sequence ID" value="KAJ1695603.1"/>
    <property type="molecule type" value="Genomic_DNA"/>
</dbReference>
<reference evidence="8" key="1">
    <citation type="journal article" date="2022" name="Cell">
        <title>Repeat-based holocentromeres influence genome architecture and karyotype evolution.</title>
        <authorList>
            <person name="Hofstatter P.G."/>
            <person name="Thangavel G."/>
            <person name="Lux T."/>
            <person name="Neumann P."/>
            <person name="Vondrak T."/>
            <person name="Novak P."/>
            <person name="Zhang M."/>
            <person name="Costa L."/>
            <person name="Castellani M."/>
            <person name="Scott A."/>
            <person name="Toegelov H."/>
            <person name="Fuchs J."/>
            <person name="Mata-Sucre Y."/>
            <person name="Dias Y."/>
            <person name="Vanzela A.L.L."/>
            <person name="Huettel B."/>
            <person name="Almeida C.C.S."/>
            <person name="Simkova H."/>
            <person name="Souza G."/>
            <person name="Pedrosa-Harand A."/>
            <person name="Macas J."/>
            <person name="Mayer K.F.X."/>
            <person name="Houben A."/>
            <person name="Marques A."/>
        </authorList>
    </citation>
    <scope>NUCLEOTIDE SEQUENCE</scope>
    <source>
        <strain evidence="8">RhyBre1mFocal</strain>
    </source>
</reference>
<dbReference type="PANTHER" id="PTHR31889:SF35">
    <property type="entry name" value="FUCOSYLTRANSFERASE"/>
    <property type="match status" value="1"/>
</dbReference>